<dbReference type="EMBL" id="CP035928">
    <property type="protein sequence ID" value="QEP33588.1"/>
    <property type="molecule type" value="Genomic_DNA"/>
</dbReference>
<dbReference type="PANTHER" id="PTHR35024">
    <property type="entry name" value="HYPOTHETICAL CYTOSOLIC PROTEIN"/>
    <property type="match status" value="1"/>
</dbReference>
<dbReference type="InterPro" id="IPR007607">
    <property type="entry name" value="BacA/B"/>
</dbReference>
<reference evidence="2 3" key="2">
    <citation type="submission" date="2019-09" db="EMBL/GenBank/DDBJ databases">
        <title>Complete genome sequencing of four Arcobacter species reveals a diverse suite of mobile elements.</title>
        <authorList>
            <person name="Miller W.G."/>
            <person name="Yee E."/>
            <person name="Bono J.L."/>
        </authorList>
    </citation>
    <scope>NUCLEOTIDE SEQUENCE [LARGE SCALE GENOMIC DNA]</scope>
    <source>
        <strain evidence="2 3">LMG 26638</strain>
    </source>
</reference>
<evidence type="ECO:0000313" key="3">
    <source>
        <dbReference type="Proteomes" id="UP000322726"/>
    </source>
</evidence>
<dbReference type="Proteomes" id="UP000322726">
    <property type="component" value="Chromosome"/>
</dbReference>
<reference evidence="3" key="1">
    <citation type="submission" date="2019-09" db="EMBL/GenBank/DDBJ databases">
        <title>Complete genome sequencing of four Arcobacter species reveals a diverse suite of mobile elements.</title>
        <authorList>
            <person name="On S.L.W."/>
            <person name="Miller W.G."/>
            <person name="Biggs P."/>
            <person name="Cornelius A."/>
            <person name="Vandamme P."/>
        </authorList>
    </citation>
    <scope>NUCLEOTIDE SEQUENCE [LARGE SCALE GENOMIC DNA]</scope>
    <source>
        <strain evidence="3">LMG 26638</strain>
    </source>
</reference>
<organism evidence="2 3">
    <name type="scientific">Malaciobacter pacificus</name>
    <dbReference type="NCBI Taxonomy" id="1080223"/>
    <lineage>
        <taxon>Bacteria</taxon>
        <taxon>Pseudomonadati</taxon>
        <taxon>Campylobacterota</taxon>
        <taxon>Epsilonproteobacteria</taxon>
        <taxon>Campylobacterales</taxon>
        <taxon>Arcobacteraceae</taxon>
        <taxon>Malaciobacter</taxon>
    </lineage>
</organism>
<dbReference type="OrthoDB" id="5327254at2"/>
<reference evidence="2 3" key="3">
    <citation type="submission" date="2019-09" db="EMBL/GenBank/DDBJ databases">
        <title>Taxonomic note: a critical rebuttal of the proposed division of the genus Arcobacter into six genera, emended descriptions of Arcobacter anaerophilus and the genus Arcobacter, and an assessment of genus-level boundaries for Epsilonproteobacteria using in silico genomic comparator tools.</title>
        <authorList>
            <person name="On S.L.W."/>
            <person name="Miller W.G."/>
            <person name="Biggs P."/>
            <person name="Cornelius A."/>
            <person name="Vandamme P."/>
        </authorList>
    </citation>
    <scope>NUCLEOTIDE SEQUENCE [LARGE SCALE GENOMIC DNA]</scope>
    <source>
        <strain evidence="2 3">LMG 26638</strain>
    </source>
</reference>
<comment type="similarity">
    <text evidence="1">Belongs to the bactofilin family.</text>
</comment>
<dbReference type="AlphaFoldDB" id="A0A5C2H5V6"/>
<keyword evidence="3" id="KW-1185">Reference proteome</keyword>
<accession>A0A5C2H5V6</accession>
<protein>
    <submittedName>
        <fullName evidence="2">Bactofilin domain-containing protein</fullName>
    </submittedName>
</protein>
<dbReference type="PANTHER" id="PTHR35024:SF4">
    <property type="entry name" value="POLYMER-FORMING CYTOSKELETAL PROTEIN"/>
    <property type="match status" value="1"/>
</dbReference>
<dbReference type="KEGG" id="apai:APAC_0427"/>
<evidence type="ECO:0000256" key="1">
    <source>
        <dbReference type="ARBA" id="ARBA00044755"/>
    </source>
</evidence>
<dbReference type="RefSeq" id="WP_130232550.1">
    <property type="nucleotide sequence ID" value="NZ_BMEF01000010.1"/>
</dbReference>
<sequence length="145" mass="15535">MGVFSKSDKQSSNSATIIAEGTCIIGGISTKGTVHIDGKFEGVILEANVISIGPKGEVIGDIKANNLVVNGLFDGKIDCNEVQILSQGKVIGDMRYNELIIETNGKFEGRGIRKNSELKSKYNEVENKINNIVVSPSNIIGHDKS</sequence>
<proteinExistence type="inferred from homology"/>
<evidence type="ECO:0000313" key="2">
    <source>
        <dbReference type="EMBL" id="QEP33588.1"/>
    </source>
</evidence>
<gene>
    <name evidence="2" type="ORF">APAC_0427</name>
</gene>
<dbReference type="Pfam" id="PF04519">
    <property type="entry name" value="Bactofilin"/>
    <property type="match status" value="1"/>
</dbReference>
<name>A0A5C2H5V6_9BACT</name>